<accession>A0ABP9PF60</accession>
<dbReference type="InterPro" id="IPR016171">
    <property type="entry name" value="Vanillyl_alc_oxidase_C-sub2"/>
</dbReference>
<name>A0ABP9PF60_9PSEU</name>
<evidence type="ECO:0000313" key="3">
    <source>
        <dbReference type="EMBL" id="GAA5144687.1"/>
    </source>
</evidence>
<proteinExistence type="predicted"/>
<dbReference type="PANTHER" id="PTHR43762:SF1">
    <property type="entry name" value="D-ARABINONO-1,4-LACTONE OXIDASE"/>
    <property type="match status" value="1"/>
</dbReference>
<organism evidence="3 4">
    <name type="scientific">Pseudonocardia eucalypti</name>
    <dbReference type="NCBI Taxonomy" id="648755"/>
    <lineage>
        <taxon>Bacteria</taxon>
        <taxon>Bacillati</taxon>
        <taxon>Actinomycetota</taxon>
        <taxon>Actinomycetes</taxon>
        <taxon>Pseudonocardiales</taxon>
        <taxon>Pseudonocardiaceae</taxon>
        <taxon>Pseudonocardia</taxon>
    </lineage>
</organism>
<keyword evidence="1" id="KW-0560">Oxidoreductase</keyword>
<dbReference type="PANTHER" id="PTHR43762">
    <property type="entry name" value="L-GULONOLACTONE OXIDASE"/>
    <property type="match status" value="1"/>
</dbReference>
<dbReference type="PIRSF" id="PIRSF000136">
    <property type="entry name" value="LGO_GLO"/>
    <property type="match status" value="1"/>
</dbReference>
<dbReference type="RefSeq" id="WP_185058450.1">
    <property type="nucleotide sequence ID" value="NZ_BAABJP010000001.1"/>
</dbReference>
<evidence type="ECO:0000256" key="1">
    <source>
        <dbReference type="ARBA" id="ARBA00023002"/>
    </source>
</evidence>
<dbReference type="Gene3D" id="3.30.43.10">
    <property type="entry name" value="Uridine Diphospho-n-acetylenolpyruvylglucosamine Reductase, domain 2"/>
    <property type="match status" value="1"/>
</dbReference>
<dbReference type="InterPro" id="IPR036318">
    <property type="entry name" value="FAD-bd_PCMH-like_sf"/>
</dbReference>
<keyword evidence="4" id="KW-1185">Reference proteome</keyword>
<dbReference type="PROSITE" id="PS51387">
    <property type="entry name" value="FAD_PCMH"/>
    <property type="match status" value="1"/>
</dbReference>
<dbReference type="Gene3D" id="3.30.465.10">
    <property type="match status" value="1"/>
</dbReference>
<gene>
    <name evidence="3" type="ORF">GCM10023321_01480</name>
</gene>
<dbReference type="InterPro" id="IPR007173">
    <property type="entry name" value="ALO_C"/>
</dbReference>
<evidence type="ECO:0000313" key="4">
    <source>
        <dbReference type="Proteomes" id="UP001428817"/>
    </source>
</evidence>
<dbReference type="InterPro" id="IPR016166">
    <property type="entry name" value="FAD-bd_PCMH"/>
</dbReference>
<dbReference type="InterPro" id="IPR016167">
    <property type="entry name" value="FAD-bd_PCMH_sub1"/>
</dbReference>
<protein>
    <submittedName>
        <fullName evidence="3">D-arabinono-1,4-lactone oxidase</fullName>
    </submittedName>
</protein>
<evidence type="ECO:0000259" key="2">
    <source>
        <dbReference type="PROSITE" id="PS51387"/>
    </source>
</evidence>
<dbReference type="Pfam" id="PF04030">
    <property type="entry name" value="ALO"/>
    <property type="match status" value="1"/>
</dbReference>
<dbReference type="EMBL" id="BAABJP010000001">
    <property type="protein sequence ID" value="GAA5144687.1"/>
    <property type="molecule type" value="Genomic_DNA"/>
</dbReference>
<feature type="domain" description="FAD-binding PCMH-type" evidence="2">
    <location>
        <begin position="9"/>
        <end position="173"/>
    </location>
</feature>
<dbReference type="Gene3D" id="1.10.45.10">
    <property type="entry name" value="Vanillyl-alcohol Oxidase, Chain A, domain 4"/>
    <property type="match status" value="1"/>
</dbReference>
<dbReference type="InterPro" id="IPR016169">
    <property type="entry name" value="FAD-bd_PCMH_sub2"/>
</dbReference>
<dbReference type="InterPro" id="IPR006094">
    <property type="entry name" value="Oxid_FAD_bind_N"/>
</dbReference>
<dbReference type="NCBIfam" id="TIGR01679">
    <property type="entry name" value="bact_FAD_ox"/>
    <property type="match status" value="1"/>
</dbReference>
<dbReference type="Proteomes" id="UP001428817">
    <property type="component" value="Unassembled WGS sequence"/>
</dbReference>
<comment type="caution">
    <text evidence="3">The sequence shown here is derived from an EMBL/GenBank/DDBJ whole genome shotgun (WGS) entry which is preliminary data.</text>
</comment>
<sequence length="430" mass="45425">MWTNWSGGQRSAPHATVRPLDEAGVRAAVRRAAASGRRVRPFGAGHSFSPLAVTDDVALDLSALTGVVGVAGRRVRVRAGTTLAELNAVLADRDLALGTLADVDTPTVAGAIATGTHGSSPKVGSLSAQVTALRMVDGHGQAAEVPAAELDAARTALGALGVITEVELTVVPARRLRVSQARVPLAEALAGGYLDGHDWAEFSVFPYAEEALARWADAVSPDPASDAQPEPDGARSASLRNLVESRLVRAAAVGGGVALGRSVPRLVPAINRVATALTSTGAVTDLPHRVLVARPVVRWEECEWAVPRERLADAVGELLAAITERELDVAFPVDVRVGPAETGWLHPAHQRATGWIAVHTAVGADPEPLRLAAEVLGGHQGRPHWGKRHRWTASQLAEAYPRYAEFLTVRDRRDPNRVFTNPHLDALLGH</sequence>
<dbReference type="SUPFAM" id="SSF56176">
    <property type="entry name" value="FAD-binding/transporter-associated domain-like"/>
    <property type="match status" value="1"/>
</dbReference>
<dbReference type="Gene3D" id="3.30.70.2520">
    <property type="match status" value="1"/>
</dbReference>
<dbReference type="Pfam" id="PF01565">
    <property type="entry name" value="FAD_binding_4"/>
    <property type="match status" value="1"/>
</dbReference>
<dbReference type="InterPro" id="IPR010031">
    <property type="entry name" value="FAD_lactone_oxidase-like"/>
</dbReference>
<reference evidence="4" key="1">
    <citation type="journal article" date="2019" name="Int. J. Syst. Evol. Microbiol.">
        <title>The Global Catalogue of Microorganisms (GCM) 10K type strain sequencing project: providing services to taxonomists for standard genome sequencing and annotation.</title>
        <authorList>
            <consortium name="The Broad Institute Genomics Platform"/>
            <consortium name="The Broad Institute Genome Sequencing Center for Infectious Disease"/>
            <person name="Wu L."/>
            <person name="Ma J."/>
        </authorList>
    </citation>
    <scope>NUCLEOTIDE SEQUENCE [LARGE SCALE GENOMIC DNA]</scope>
    <source>
        <strain evidence="4">JCM 18303</strain>
    </source>
</reference>